<organism evidence="14 15">
    <name type="scientific">Sinobaca qinghaiensis</name>
    <dbReference type="NCBI Taxonomy" id="342944"/>
    <lineage>
        <taxon>Bacteria</taxon>
        <taxon>Bacillati</taxon>
        <taxon>Bacillota</taxon>
        <taxon>Bacilli</taxon>
        <taxon>Bacillales</taxon>
        <taxon>Sporolactobacillaceae</taxon>
        <taxon>Sinobaca</taxon>
    </lineage>
</organism>
<dbReference type="FunFam" id="3.30.2330.10:FF:000001">
    <property type="entry name" value="Arginine biosynthesis bifunctional protein ArgJ, mitochondrial"/>
    <property type="match status" value="1"/>
</dbReference>
<dbReference type="EMBL" id="RAPK01000007">
    <property type="protein sequence ID" value="RKD75606.1"/>
    <property type="molecule type" value="Genomic_DNA"/>
</dbReference>
<accession>A0A419V6S3</accession>
<keyword evidence="5 13" id="KW-0028">Amino-acid biosynthesis</keyword>
<feature type="binding site" evidence="13">
    <location>
        <position position="283"/>
    </location>
    <ligand>
        <name>substrate</name>
    </ligand>
</feature>
<gene>
    <name evidence="13" type="primary">argJ</name>
    <name evidence="14" type="ORF">ATL39_1307</name>
</gene>
<keyword evidence="8 13" id="KW-0511">Multifunctional enzyme</keyword>
<evidence type="ECO:0000256" key="5">
    <source>
        <dbReference type="ARBA" id="ARBA00022605"/>
    </source>
</evidence>
<dbReference type="Pfam" id="PF01960">
    <property type="entry name" value="ArgJ"/>
    <property type="match status" value="1"/>
</dbReference>
<dbReference type="EC" id="2.3.1.1" evidence="13"/>
<comment type="catalytic activity">
    <reaction evidence="11 13">
        <text>N(2)-acetyl-L-ornithine + L-glutamate = N-acetyl-L-glutamate + L-ornithine</text>
        <dbReference type="Rhea" id="RHEA:15349"/>
        <dbReference type="ChEBI" id="CHEBI:29985"/>
        <dbReference type="ChEBI" id="CHEBI:44337"/>
        <dbReference type="ChEBI" id="CHEBI:46911"/>
        <dbReference type="ChEBI" id="CHEBI:57805"/>
        <dbReference type="EC" id="2.3.1.35"/>
    </reaction>
</comment>
<comment type="caution">
    <text evidence="14">The sequence shown here is derived from an EMBL/GenBank/DDBJ whole genome shotgun (WGS) entry which is preliminary data.</text>
</comment>
<dbReference type="GO" id="GO:0004042">
    <property type="term" value="F:L-glutamate N-acetyltransferase activity"/>
    <property type="evidence" value="ECO:0007669"/>
    <property type="project" value="UniProtKB-UniRule"/>
</dbReference>
<comment type="similarity">
    <text evidence="2 13">Belongs to the ArgJ family.</text>
</comment>
<feature type="active site" description="Nucleophile" evidence="13">
    <location>
        <position position="197"/>
    </location>
</feature>
<comment type="pathway">
    <text evidence="13">Amino-acid biosynthesis; L-arginine biosynthesis; N(2)-acetyl-L-ornithine from L-glutamate: step 1/4.</text>
</comment>
<reference evidence="14 15" key="1">
    <citation type="submission" date="2018-09" db="EMBL/GenBank/DDBJ databases">
        <title>Genomic Encyclopedia of Archaeal and Bacterial Type Strains, Phase II (KMG-II): from individual species to whole genera.</title>
        <authorList>
            <person name="Goeker M."/>
        </authorList>
    </citation>
    <scope>NUCLEOTIDE SEQUENCE [LARGE SCALE GENOMIC DNA]</scope>
    <source>
        <strain evidence="14 15">DSM 17008</strain>
    </source>
</reference>
<keyword evidence="13" id="KW-0963">Cytoplasm</keyword>
<evidence type="ECO:0000256" key="1">
    <source>
        <dbReference type="ARBA" id="ARBA00004496"/>
    </source>
</evidence>
<comment type="function">
    <text evidence="12 13">Catalyzes two activities which are involved in the cyclic version of arginine biosynthesis: the synthesis of N-acetylglutamate from glutamate and acetyl-CoA as the acetyl donor, and of ornithine by transacetylation between N(2)-acetylornithine and glutamate.</text>
</comment>
<dbReference type="GO" id="GO:0005737">
    <property type="term" value="C:cytoplasm"/>
    <property type="evidence" value="ECO:0007669"/>
    <property type="project" value="UniProtKB-SubCell"/>
</dbReference>
<feature type="site" description="Involved in the stabilization of negative charge on the oxyanion by the formation of the oxyanion hole" evidence="13">
    <location>
        <position position="123"/>
    </location>
</feature>
<dbReference type="NCBIfam" id="TIGR00120">
    <property type="entry name" value="ArgJ"/>
    <property type="match status" value="1"/>
</dbReference>
<evidence type="ECO:0000256" key="7">
    <source>
        <dbReference type="ARBA" id="ARBA00022813"/>
    </source>
</evidence>
<dbReference type="HAMAP" id="MF_01106">
    <property type="entry name" value="ArgJ"/>
    <property type="match status" value="1"/>
</dbReference>
<evidence type="ECO:0000256" key="9">
    <source>
        <dbReference type="ARBA" id="ARBA00023315"/>
    </source>
</evidence>
<dbReference type="Gene3D" id="3.10.20.340">
    <property type="entry name" value="ArgJ beta chain, C-terminal domain"/>
    <property type="match status" value="1"/>
</dbReference>
<dbReference type="RefSeq" id="WP_120192472.1">
    <property type="nucleotide sequence ID" value="NZ_RAPK01000007.1"/>
</dbReference>
<evidence type="ECO:0000256" key="3">
    <source>
        <dbReference type="ARBA" id="ARBA00011475"/>
    </source>
</evidence>
<comment type="pathway">
    <text evidence="13">Amino-acid biosynthesis; L-arginine biosynthesis; L-ornithine and N-acetyl-L-glutamate from L-glutamate and N(2)-acetyl-L-ornithine (cyclic): step 1/1.</text>
</comment>
<dbReference type="SUPFAM" id="SSF56266">
    <property type="entry name" value="DmpA/ArgJ-like"/>
    <property type="match status" value="1"/>
</dbReference>
<sequence>MDTASSTEKIVKIDEGSIVSPKGFKADGLHSGVKKKRRDLGVIYCDGPASSAGVYTLNKIQAAPLYVTKESIAEEGILQAIIVNSGNANSCTGEEGMRDAYKMREEGASALNIPANRVAVTSTGVIGEKLNMDKIIPGIHQLKPQGTFSSADEFNEAIMTTDIVKKHSCYQTEIDGKLVTFGGVAKGSGMINPNMATMLGFVTTDASIEPQYLQQALSEVTDRTFNRITVDGDTSTNDMVVVMASGQAQNEALHPGHSQWNTFIEALCRTSEDLSKKIARDGEGATKLIEVNVRGAKNEEEAGKAAKQIAGSDLVKTAVYGTDANWGRIIVALGYSEIELNPDTIDISLGAIQTLKNSTPVVFSEENAKRYLEQDTVQIFVDLHVGSAEGKAWGCDLTYEYVRINAGYRT</sequence>
<dbReference type="FunFam" id="3.10.20.340:FF:000001">
    <property type="entry name" value="Arginine biosynthesis bifunctional protein ArgJ, chloroplastic"/>
    <property type="match status" value="1"/>
</dbReference>
<keyword evidence="4 13" id="KW-0055">Arginine biosynthesis</keyword>
<dbReference type="EC" id="2.3.1.35" evidence="13"/>
<dbReference type="InterPro" id="IPR042195">
    <property type="entry name" value="ArgJ_beta_C"/>
</dbReference>
<dbReference type="GO" id="GO:0004358">
    <property type="term" value="F:L-glutamate N-acetyltransferase activity, acting on acetyl-L-ornithine as donor"/>
    <property type="evidence" value="ECO:0007669"/>
    <property type="project" value="UniProtKB-UniRule"/>
</dbReference>
<dbReference type="Proteomes" id="UP000285120">
    <property type="component" value="Unassembled WGS sequence"/>
</dbReference>
<feature type="binding site" evidence="13">
    <location>
        <position position="410"/>
    </location>
    <ligand>
        <name>substrate</name>
    </ligand>
</feature>
<evidence type="ECO:0000256" key="6">
    <source>
        <dbReference type="ARBA" id="ARBA00022679"/>
    </source>
</evidence>
<feature type="site" description="Involved in the stabilization of negative charge on the oxyanion by the formation of the oxyanion hole" evidence="13">
    <location>
        <position position="124"/>
    </location>
</feature>
<evidence type="ECO:0000256" key="8">
    <source>
        <dbReference type="ARBA" id="ARBA00023268"/>
    </source>
</evidence>
<comment type="catalytic activity">
    <reaction evidence="10 13">
        <text>L-glutamate + acetyl-CoA = N-acetyl-L-glutamate + CoA + H(+)</text>
        <dbReference type="Rhea" id="RHEA:24292"/>
        <dbReference type="ChEBI" id="CHEBI:15378"/>
        <dbReference type="ChEBI" id="CHEBI:29985"/>
        <dbReference type="ChEBI" id="CHEBI:44337"/>
        <dbReference type="ChEBI" id="CHEBI:57287"/>
        <dbReference type="ChEBI" id="CHEBI:57288"/>
        <dbReference type="EC" id="2.3.1.1"/>
    </reaction>
</comment>
<dbReference type="AlphaFoldDB" id="A0A419V6S3"/>
<evidence type="ECO:0000256" key="12">
    <source>
        <dbReference type="ARBA" id="ARBA00054976"/>
    </source>
</evidence>
<proteinExistence type="inferred from homology"/>
<dbReference type="OrthoDB" id="9804242at2"/>
<dbReference type="InterPro" id="IPR016117">
    <property type="entry name" value="ArgJ-like_dom_sf"/>
</dbReference>
<feature type="chain" id="PRO_5023489740" description="Arginine biosynthesis bifunctional protein ArgJ beta chain" evidence="13">
    <location>
        <begin position="197"/>
        <end position="410"/>
    </location>
</feature>
<keyword evidence="15" id="KW-1185">Reference proteome</keyword>
<dbReference type="PANTHER" id="PTHR23100">
    <property type="entry name" value="ARGININE BIOSYNTHESIS BIFUNCTIONAL PROTEIN ARGJ"/>
    <property type="match status" value="1"/>
</dbReference>
<dbReference type="CDD" id="cd02152">
    <property type="entry name" value="OAT"/>
    <property type="match status" value="1"/>
</dbReference>
<dbReference type="FunFam" id="3.60.70.12:FF:000001">
    <property type="entry name" value="Arginine biosynthesis bifunctional protein ArgJ, chloroplastic"/>
    <property type="match status" value="1"/>
</dbReference>
<keyword evidence="6 13" id="KW-0808">Transferase</keyword>
<dbReference type="GO" id="GO:0006526">
    <property type="term" value="P:L-arginine biosynthetic process"/>
    <property type="evidence" value="ECO:0007669"/>
    <property type="project" value="UniProtKB-UniRule"/>
</dbReference>
<feature type="binding site" evidence="13">
    <location>
        <position position="160"/>
    </location>
    <ligand>
        <name>substrate</name>
    </ligand>
</feature>
<evidence type="ECO:0000313" key="14">
    <source>
        <dbReference type="EMBL" id="RKD75606.1"/>
    </source>
</evidence>
<name>A0A419V6S3_9BACL</name>
<dbReference type="UniPathway" id="UPA00068">
    <property type="reaction ID" value="UER00106"/>
</dbReference>
<feature type="binding site" evidence="13">
    <location>
        <position position="197"/>
    </location>
    <ligand>
        <name>substrate</name>
    </ligand>
</feature>
<evidence type="ECO:0000256" key="13">
    <source>
        <dbReference type="HAMAP-Rule" id="MF_01106"/>
    </source>
</evidence>
<comment type="subcellular location">
    <subcellularLocation>
        <location evidence="1 13">Cytoplasm</location>
    </subcellularLocation>
</comment>
<keyword evidence="9 13" id="KW-0012">Acyltransferase</keyword>
<evidence type="ECO:0000256" key="10">
    <source>
        <dbReference type="ARBA" id="ARBA00048372"/>
    </source>
</evidence>
<comment type="subunit">
    <text evidence="3 13">Heterotetramer of two alpha and two beta chains.</text>
</comment>
<dbReference type="Gene3D" id="3.60.70.12">
    <property type="entry name" value="L-amino peptidase D-ALA esterase/amidase"/>
    <property type="match status" value="1"/>
</dbReference>
<dbReference type="PANTHER" id="PTHR23100:SF0">
    <property type="entry name" value="ARGININE BIOSYNTHESIS BIFUNCTIONAL PROTEIN ARGJ, MITOCHONDRIAL"/>
    <property type="match status" value="1"/>
</dbReference>
<feature type="chain" id="PRO_5023489741" description="Arginine biosynthesis bifunctional protein ArgJ alpha chain" evidence="13">
    <location>
        <begin position="1"/>
        <end position="196"/>
    </location>
</feature>
<evidence type="ECO:0000256" key="2">
    <source>
        <dbReference type="ARBA" id="ARBA00006774"/>
    </source>
</evidence>
<feature type="site" description="Cleavage; by autolysis" evidence="13">
    <location>
        <begin position="196"/>
        <end position="197"/>
    </location>
</feature>
<dbReference type="InterPro" id="IPR002813">
    <property type="entry name" value="Arg_biosynth_ArgJ"/>
</dbReference>
<dbReference type="Gene3D" id="3.30.2330.10">
    <property type="entry name" value="arginine biosynthesis bifunctional protein suprefamily"/>
    <property type="match status" value="1"/>
</dbReference>
<dbReference type="GO" id="GO:0006592">
    <property type="term" value="P:ornithine biosynthetic process"/>
    <property type="evidence" value="ECO:0007669"/>
    <property type="project" value="TreeGrafter"/>
</dbReference>
<evidence type="ECO:0000313" key="15">
    <source>
        <dbReference type="Proteomes" id="UP000285120"/>
    </source>
</evidence>
<feature type="binding site" evidence="13">
    <location>
        <position position="405"/>
    </location>
    <ligand>
        <name>substrate</name>
    </ligand>
</feature>
<evidence type="ECO:0000256" key="4">
    <source>
        <dbReference type="ARBA" id="ARBA00022571"/>
    </source>
</evidence>
<evidence type="ECO:0000256" key="11">
    <source>
        <dbReference type="ARBA" id="ARBA00049439"/>
    </source>
</evidence>
<keyword evidence="7 13" id="KW-0068">Autocatalytic cleavage</keyword>
<feature type="binding site" evidence="13">
    <location>
        <position position="186"/>
    </location>
    <ligand>
        <name>substrate</name>
    </ligand>
</feature>
<dbReference type="NCBIfam" id="NF003802">
    <property type="entry name" value="PRK05388.1"/>
    <property type="match status" value="1"/>
</dbReference>
<protein>
    <recommendedName>
        <fullName evidence="13">Arginine biosynthesis bifunctional protein ArgJ</fullName>
    </recommendedName>
    <domain>
        <recommendedName>
            <fullName evidence="13">Glutamate N-acetyltransferase</fullName>
            <ecNumber evidence="13">2.3.1.35</ecNumber>
        </recommendedName>
        <alternativeName>
            <fullName evidence="13">Ornithine acetyltransferase</fullName>
            <shortName evidence="13">OATase</shortName>
        </alternativeName>
        <alternativeName>
            <fullName evidence="13">Ornithine transacetylase</fullName>
        </alternativeName>
    </domain>
    <domain>
        <recommendedName>
            <fullName evidence="13">Amino-acid acetyltransferase</fullName>
            <ecNumber evidence="13">2.3.1.1</ecNumber>
        </recommendedName>
        <alternativeName>
            <fullName evidence="13">N-acetylglutamate synthase</fullName>
            <shortName evidence="13">AGSase</shortName>
        </alternativeName>
    </domain>
    <component>
        <recommendedName>
            <fullName evidence="13">Arginine biosynthesis bifunctional protein ArgJ alpha chain</fullName>
        </recommendedName>
    </component>
    <component>
        <recommendedName>
            <fullName evidence="13">Arginine biosynthesis bifunctional protein ArgJ beta chain</fullName>
        </recommendedName>
    </component>
</protein>